<gene>
    <name evidence="1" type="ORF">AVL55_02470</name>
</gene>
<reference evidence="1 2" key="1">
    <citation type="submission" date="2015-12" db="EMBL/GenBank/DDBJ databases">
        <authorList>
            <person name="Shamseldin A."/>
            <person name="Moawad H."/>
            <person name="Abd El-Rahim W.M."/>
            <person name="Sadowsky M.J."/>
        </authorList>
    </citation>
    <scope>NUCLEOTIDE SEQUENCE [LARGE SCALE GENOMIC DNA]</scope>
    <source>
        <strain evidence="1 2">D7</strain>
    </source>
</reference>
<evidence type="ECO:0000313" key="1">
    <source>
        <dbReference type="EMBL" id="AMJ97129.1"/>
    </source>
</evidence>
<dbReference type="OrthoDB" id="8913322at2"/>
<dbReference type="AlphaFoldDB" id="A0A126PY73"/>
<accession>A0A126PY73</accession>
<proteinExistence type="predicted"/>
<name>A0A126PY73_ALTMA</name>
<dbReference type="EMBL" id="CP014323">
    <property type="protein sequence ID" value="AMJ97129.1"/>
    <property type="molecule type" value="Genomic_DNA"/>
</dbReference>
<protein>
    <submittedName>
        <fullName evidence="1">Uncharacterized protein</fullName>
    </submittedName>
</protein>
<dbReference type="RefSeq" id="WP_061094131.1">
    <property type="nucleotide sequence ID" value="NZ_CP014323.1"/>
</dbReference>
<sequence>MIHNEKDFRDWLDAQLSEDIPERIIAFNINIYESPFLVEIVGSEEFDLDNEDWACNEDWLPKKRQIEVSESLFGSSWQTPEQNLLRFTKQYVNSCGSISQKGLSNKSLSVGFVDGNLNIVKHT</sequence>
<evidence type="ECO:0000313" key="2">
    <source>
        <dbReference type="Proteomes" id="UP000063991"/>
    </source>
</evidence>
<organism evidence="1 2">
    <name type="scientific">Alteromonas macleodii</name>
    <name type="common">Pseudoalteromonas macleodii</name>
    <dbReference type="NCBI Taxonomy" id="28108"/>
    <lineage>
        <taxon>Bacteria</taxon>
        <taxon>Pseudomonadati</taxon>
        <taxon>Pseudomonadota</taxon>
        <taxon>Gammaproteobacteria</taxon>
        <taxon>Alteromonadales</taxon>
        <taxon>Alteromonadaceae</taxon>
        <taxon>Alteromonas/Salinimonas group</taxon>
        <taxon>Alteromonas</taxon>
    </lineage>
</organism>
<dbReference type="Proteomes" id="UP000063991">
    <property type="component" value="Chromosome"/>
</dbReference>